<protein>
    <recommendedName>
        <fullName evidence="5">17-beta-hydroxysteroid dehydrogenase 14</fullName>
    </recommendedName>
</protein>
<dbReference type="InParanoid" id="A0A803SUV1"/>
<dbReference type="GeneTree" id="ENSGT00940000161346"/>
<reference evidence="3" key="3">
    <citation type="submission" date="2025-09" db="UniProtKB">
        <authorList>
            <consortium name="Ensembl"/>
        </authorList>
    </citation>
    <scope>IDENTIFICATION</scope>
</reference>
<dbReference type="PANTHER" id="PTHR24321">
    <property type="entry name" value="DEHYDROGENASES, SHORT CHAIN"/>
    <property type="match status" value="1"/>
</dbReference>
<dbReference type="PRINTS" id="PR00080">
    <property type="entry name" value="SDRFAMILY"/>
</dbReference>
<sequence length="288" mass="30931">MSETSGRTARGAEMATGLRYPGKVVIVTGGTRGIGEAIVREFAHQGAKVVFCAPEREEEQGKKIVQELEFCGGPGEVYFQICDVRCEKAIQNLVAVTIELYGRLDCLVNNAGIASRSKPIDNITTEEFQNVMDTNVVGCFLASKYALPYLRKTKGNIINIASLLHITGAKHTVPYVSSKGAISAMTKSLAIDESKYCVRVNSISPGMIWTQLQEWVLNQQPDPEAAIQESKEYQLLGRMGTPAEIAKVALFLAADATFCTGLDLVASGGAELGFGRKSQVASGCGSKN</sequence>
<reference evidence="3" key="1">
    <citation type="submission" date="2009-12" db="EMBL/GenBank/DDBJ databases">
        <title>The Genome Sequence of Anolis carolinensis (Green Anole Lizard).</title>
        <authorList>
            <consortium name="The Genome Sequencing Platform"/>
            <person name="Di Palma F."/>
            <person name="Alfoldi J."/>
            <person name="Heiman D."/>
            <person name="Young S."/>
            <person name="Grabherr M."/>
            <person name="Johnson J."/>
            <person name="Lander E.S."/>
            <person name="Lindblad-Toh K."/>
        </authorList>
    </citation>
    <scope>NUCLEOTIDE SEQUENCE [LARGE SCALE GENOMIC DNA]</scope>
    <source>
        <strain evidence="3">JBL SC #1</strain>
    </source>
</reference>
<dbReference type="PANTHER" id="PTHR24321:SF8">
    <property type="entry name" value="ESTRADIOL 17-BETA-DEHYDROGENASE 8-RELATED"/>
    <property type="match status" value="1"/>
</dbReference>
<organism evidence="3 4">
    <name type="scientific">Anolis carolinensis</name>
    <name type="common">Green anole</name>
    <name type="synonym">American chameleon</name>
    <dbReference type="NCBI Taxonomy" id="28377"/>
    <lineage>
        <taxon>Eukaryota</taxon>
        <taxon>Metazoa</taxon>
        <taxon>Chordata</taxon>
        <taxon>Craniata</taxon>
        <taxon>Vertebrata</taxon>
        <taxon>Euteleostomi</taxon>
        <taxon>Lepidosauria</taxon>
        <taxon>Squamata</taxon>
        <taxon>Bifurcata</taxon>
        <taxon>Unidentata</taxon>
        <taxon>Episquamata</taxon>
        <taxon>Toxicofera</taxon>
        <taxon>Iguania</taxon>
        <taxon>Dactyloidae</taxon>
        <taxon>Anolis</taxon>
    </lineage>
</organism>
<comment type="similarity">
    <text evidence="1">Belongs to the short-chain dehydrogenases/reductases (SDR) family.</text>
</comment>
<keyword evidence="4" id="KW-1185">Reference proteome</keyword>
<reference evidence="3" key="2">
    <citation type="submission" date="2025-08" db="UniProtKB">
        <authorList>
            <consortium name="Ensembl"/>
        </authorList>
    </citation>
    <scope>IDENTIFICATION</scope>
</reference>
<dbReference type="InterPro" id="IPR020904">
    <property type="entry name" value="Sc_DH/Rdtase_CS"/>
</dbReference>
<dbReference type="Proteomes" id="UP000001646">
    <property type="component" value="Unplaced"/>
</dbReference>
<dbReference type="Pfam" id="PF13561">
    <property type="entry name" value="adh_short_C2"/>
    <property type="match status" value="1"/>
</dbReference>
<dbReference type="SUPFAM" id="SSF51735">
    <property type="entry name" value="NAD(P)-binding Rossmann-fold domains"/>
    <property type="match status" value="1"/>
</dbReference>
<dbReference type="GO" id="GO:0016491">
    <property type="term" value="F:oxidoreductase activity"/>
    <property type="evidence" value="ECO:0007669"/>
    <property type="project" value="UniProtKB-KW"/>
</dbReference>
<dbReference type="Ensembl" id="ENSACAT00000057729.1">
    <property type="protein sequence ID" value="ENSACAP00000026741.1"/>
    <property type="gene ID" value="ENSACAG00000035152.1"/>
</dbReference>
<dbReference type="AlphaFoldDB" id="A0A803SUV1"/>
<dbReference type="Gene3D" id="3.40.50.720">
    <property type="entry name" value="NAD(P)-binding Rossmann-like Domain"/>
    <property type="match status" value="1"/>
</dbReference>
<evidence type="ECO:0000256" key="2">
    <source>
        <dbReference type="ARBA" id="ARBA00023002"/>
    </source>
</evidence>
<evidence type="ECO:0000313" key="4">
    <source>
        <dbReference type="Proteomes" id="UP000001646"/>
    </source>
</evidence>
<evidence type="ECO:0000256" key="1">
    <source>
        <dbReference type="ARBA" id="ARBA00006484"/>
    </source>
</evidence>
<dbReference type="PRINTS" id="PR00081">
    <property type="entry name" value="GDHRDH"/>
</dbReference>
<name>A0A803SUV1_ANOCA</name>
<gene>
    <name evidence="3" type="primary">LOC100563683</name>
</gene>
<dbReference type="FunFam" id="3.40.50.720:FF:000084">
    <property type="entry name" value="Short-chain dehydrogenase reductase"/>
    <property type="match status" value="1"/>
</dbReference>
<keyword evidence="2" id="KW-0560">Oxidoreductase</keyword>
<dbReference type="InterPro" id="IPR002347">
    <property type="entry name" value="SDR_fam"/>
</dbReference>
<accession>A0A803SUV1</accession>
<proteinExistence type="inferred from homology"/>
<dbReference type="InterPro" id="IPR036291">
    <property type="entry name" value="NAD(P)-bd_dom_sf"/>
</dbReference>
<dbReference type="PROSITE" id="PS00061">
    <property type="entry name" value="ADH_SHORT"/>
    <property type="match status" value="1"/>
</dbReference>
<evidence type="ECO:0008006" key="5">
    <source>
        <dbReference type="Google" id="ProtNLM"/>
    </source>
</evidence>
<evidence type="ECO:0000313" key="3">
    <source>
        <dbReference type="Ensembl" id="ENSACAP00000026741.1"/>
    </source>
</evidence>